<feature type="region of interest" description="Disordered" evidence="4">
    <location>
        <begin position="163"/>
        <end position="185"/>
    </location>
</feature>
<dbReference type="EMBL" id="JAZGJQ010000014">
    <property type="protein sequence ID" value="MEE6148158.1"/>
    <property type="molecule type" value="Genomic_DNA"/>
</dbReference>
<reference evidence="6 7" key="1">
    <citation type="submission" date="2024-01" db="EMBL/GenBank/DDBJ databases">
        <title>Description of Olsenella sp. nov., isolated from pig feces.</title>
        <authorList>
            <person name="Chang Y.-H."/>
        </authorList>
    </citation>
    <scope>NUCLEOTIDE SEQUENCE [LARGE SCALE GENOMIC DNA]</scope>
    <source>
        <strain evidence="6 7">YH-ols2223</strain>
    </source>
</reference>
<evidence type="ECO:0000313" key="7">
    <source>
        <dbReference type="Proteomes" id="UP001332931"/>
    </source>
</evidence>
<dbReference type="SUPFAM" id="SSF56214">
    <property type="entry name" value="4'-phosphopantetheinyl transferase"/>
    <property type="match status" value="1"/>
</dbReference>
<evidence type="ECO:0000256" key="3">
    <source>
        <dbReference type="ARBA" id="ARBA00022842"/>
    </source>
</evidence>
<protein>
    <submittedName>
        <fullName evidence="6">4'-phosphopantetheinyl transferase superfamily protein</fullName>
    </submittedName>
</protein>
<comment type="caution">
    <text evidence="6">The sequence shown here is derived from an EMBL/GenBank/DDBJ whole genome shotgun (WGS) entry which is preliminary data.</text>
</comment>
<dbReference type="GO" id="GO:0016740">
    <property type="term" value="F:transferase activity"/>
    <property type="evidence" value="ECO:0007669"/>
    <property type="project" value="UniProtKB-KW"/>
</dbReference>
<evidence type="ECO:0000313" key="6">
    <source>
        <dbReference type="EMBL" id="MEE6148158.1"/>
    </source>
</evidence>
<dbReference type="Gene3D" id="3.90.470.20">
    <property type="entry name" value="4'-phosphopantetheinyl transferase domain"/>
    <property type="match status" value="1"/>
</dbReference>
<sequence>MAQAGVGVDMLEISRVRRARARRPRLAERGFSAEERAWCERGARPEERYAACFAAHGAVARALGLTGRGSCGLDDVSVGHEGGQVRVTLSGRALEAAEAAGVREVALSLSYTREVAVANAVAVTAEVRPEEKREPDAGEELRRSFRRARSVIDELERIQETGLAGAVGAASGQDAPDARGASPEE</sequence>
<keyword evidence="3" id="KW-0460">Magnesium</keyword>
<dbReference type="NCBIfam" id="TIGR00556">
    <property type="entry name" value="pantethn_trn"/>
    <property type="match status" value="1"/>
</dbReference>
<evidence type="ECO:0000256" key="1">
    <source>
        <dbReference type="ARBA" id="ARBA00022679"/>
    </source>
</evidence>
<dbReference type="Pfam" id="PF01648">
    <property type="entry name" value="ACPS"/>
    <property type="match status" value="1"/>
</dbReference>
<accession>A0ABU7RC64</accession>
<proteinExistence type="predicted"/>
<dbReference type="InterPro" id="IPR037143">
    <property type="entry name" value="4-PPantetheinyl_Trfase_dom_sf"/>
</dbReference>
<feature type="domain" description="4'-phosphopantetheinyl transferase" evidence="5">
    <location>
        <begin position="5"/>
        <end position="96"/>
    </location>
</feature>
<evidence type="ECO:0000256" key="4">
    <source>
        <dbReference type="SAM" id="MobiDB-lite"/>
    </source>
</evidence>
<gene>
    <name evidence="6" type="ORF">VXJ25_09225</name>
</gene>
<dbReference type="RefSeq" id="WP_330958925.1">
    <property type="nucleotide sequence ID" value="NZ_JAZGJQ010000014.1"/>
</dbReference>
<dbReference type="InterPro" id="IPR004568">
    <property type="entry name" value="Ppantetheine-prot_Trfase_dom"/>
</dbReference>
<organism evidence="6 7">
    <name type="scientific">Olsenella absiana</name>
    <dbReference type="NCBI Taxonomy" id="3115222"/>
    <lineage>
        <taxon>Bacteria</taxon>
        <taxon>Bacillati</taxon>
        <taxon>Actinomycetota</taxon>
        <taxon>Coriobacteriia</taxon>
        <taxon>Coriobacteriales</taxon>
        <taxon>Atopobiaceae</taxon>
        <taxon>Olsenella</taxon>
    </lineage>
</organism>
<evidence type="ECO:0000259" key="5">
    <source>
        <dbReference type="Pfam" id="PF01648"/>
    </source>
</evidence>
<keyword evidence="7" id="KW-1185">Reference proteome</keyword>
<name>A0ABU7RC64_9ACTN</name>
<keyword evidence="1 6" id="KW-0808">Transferase</keyword>
<dbReference type="Proteomes" id="UP001332931">
    <property type="component" value="Unassembled WGS sequence"/>
</dbReference>
<dbReference type="InterPro" id="IPR008278">
    <property type="entry name" value="4-PPantetheinyl_Trfase_dom"/>
</dbReference>
<evidence type="ECO:0000256" key="2">
    <source>
        <dbReference type="ARBA" id="ARBA00022723"/>
    </source>
</evidence>
<keyword evidence="2" id="KW-0479">Metal-binding</keyword>